<comment type="caution">
    <text evidence="7">The sequence shown here is derived from an EMBL/GenBank/DDBJ whole genome shotgun (WGS) entry which is preliminary data.</text>
</comment>
<dbReference type="EMBL" id="MU853341">
    <property type="protein sequence ID" value="KAK4112671.1"/>
    <property type="molecule type" value="Genomic_DNA"/>
</dbReference>
<evidence type="ECO:0000256" key="3">
    <source>
        <dbReference type="ARBA" id="ARBA00022989"/>
    </source>
</evidence>
<evidence type="ECO:0000256" key="1">
    <source>
        <dbReference type="ARBA" id="ARBA00004141"/>
    </source>
</evidence>
<feature type="transmembrane region" description="Helical" evidence="6">
    <location>
        <begin position="265"/>
        <end position="290"/>
    </location>
</feature>
<evidence type="ECO:0000313" key="7">
    <source>
        <dbReference type="EMBL" id="KAK4112671.1"/>
    </source>
</evidence>
<dbReference type="InterPro" id="IPR004776">
    <property type="entry name" value="Mem_transp_PIN-like"/>
</dbReference>
<gene>
    <name evidence="7" type="ORF">N656DRAFT_797868</name>
</gene>
<feature type="transmembrane region" description="Helical" evidence="6">
    <location>
        <begin position="12"/>
        <end position="35"/>
    </location>
</feature>
<feature type="transmembrane region" description="Helical" evidence="6">
    <location>
        <begin position="391"/>
        <end position="415"/>
    </location>
</feature>
<feature type="transmembrane region" description="Helical" evidence="6">
    <location>
        <begin position="71"/>
        <end position="94"/>
    </location>
</feature>
<keyword evidence="4 6" id="KW-0472">Membrane</keyword>
<dbReference type="RefSeq" id="XP_064670241.1">
    <property type="nucleotide sequence ID" value="XM_064817694.1"/>
</dbReference>
<dbReference type="Pfam" id="PF03547">
    <property type="entry name" value="Mem_trans"/>
    <property type="match status" value="1"/>
</dbReference>
<evidence type="ECO:0000256" key="2">
    <source>
        <dbReference type="ARBA" id="ARBA00022692"/>
    </source>
</evidence>
<feature type="transmembrane region" description="Helical" evidence="6">
    <location>
        <begin position="358"/>
        <end position="379"/>
    </location>
</feature>
<evidence type="ECO:0000256" key="6">
    <source>
        <dbReference type="SAM" id="Phobius"/>
    </source>
</evidence>
<feature type="compositionally biased region" description="Polar residues" evidence="5">
    <location>
        <begin position="214"/>
        <end position="227"/>
    </location>
</feature>
<comment type="subcellular location">
    <subcellularLocation>
        <location evidence="1">Membrane</location>
        <topology evidence="1">Multi-pass membrane protein</topology>
    </subcellularLocation>
</comment>
<feature type="transmembrane region" description="Helical" evidence="6">
    <location>
        <begin position="427"/>
        <end position="448"/>
    </location>
</feature>
<name>A0AAN6YSB7_9PEZI</name>
<dbReference type="GeneID" id="89941819"/>
<evidence type="ECO:0000313" key="8">
    <source>
        <dbReference type="Proteomes" id="UP001302812"/>
    </source>
</evidence>
<dbReference type="GO" id="GO:0005783">
    <property type="term" value="C:endoplasmic reticulum"/>
    <property type="evidence" value="ECO:0007669"/>
    <property type="project" value="TreeGrafter"/>
</dbReference>
<dbReference type="PANTHER" id="PTHR31794:SF4">
    <property type="entry name" value="AUXIN EFFLUX TRANSPORTER FAMILY PROTEIN (EUROFUNG)"/>
    <property type="match status" value="1"/>
</dbReference>
<feature type="transmembrane region" description="Helical" evidence="6">
    <location>
        <begin position="318"/>
        <end position="337"/>
    </location>
</feature>
<evidence type="ECO:0008006" key="9">
    <source>
        <dbReference type="Google" id="ProtNLM"/>
    </source>
</evidence>
<protein>
    <recommendedName>
        <fullName evidence="9">Auxin efflux carrier</fullName>
    </recommendedName>
</protein>
<evidence type="ECO:0000256" key="4">
    <source>
        <dbReference type="ARBA" id="ARBA00023136"/>
    </source>
</evidence>
<dbReference type="GO" id="GO:0055085">
    <property type="term" value="P:transmembrane transport"/>
    <property type="evidence" value="ECO:0007669"/>
    <property type="project" value="InterPro"/>
</dbReference>
<dbReference type="GO" id="GO:0016020">
    <property type="term" value="C:membrane"/>
    <property type="evidence" value="ECO:0007669"/>
    <property type="project" value="UniProtKB-SubCell"/>
</dbReference>
<reference evidence="7" key="2">
    <citation type="submission" date="2023-05" db="EMBL/GenBank/DDBJ databases">
        <authorList>
            <consortium name="Lawrence Berkeley National Laboratory"/>
            <person name="Steindorff A."/>
            <person name="Hensen N."/>
            <person name="Bonometti L."/>
            <person name="Westerberg I."/>
            <person name="Brannstrom I.O."/>
            <person name="Guillou S."/>
            <person name="Cros-Aarteil S."/>
            <person name="Calhoun S."/>
            <person name="Haridas S."/>
            <person name="Kuo A."/>
            <person name="Mondo S."/>
            <person name="Pangilinan J."/>
            <person name="Riley R."/>
            <person name="Labutti K."/>
            <person name="Andreopoulos B."/>
            <person name="Lipzen A."/>
            <person name="Chen C."/>
            <person name="Yanf M."/>
            <person name="Daum C."/>
            <person name="Ng V."/>
            <person name="Clum A."/>
            <person name="Ohm R."/>
            <person name="Martin F."/>
            <person name="Silar P."/>
            <person name="Natvig D."/>
            <person name="Lalanne C."/>
            <person name="Gautier V."/>
            <person name="Ament-Velasquez S.L."/>
            <person name="Kruys A."/>
            <person name="Hutchinson M.I."/>
            <person name="Powell A.J."/>
            <person name="Barry K."/>
            <person name="Miller A.N."/>
            <person name="Grigoriev I.V."/>
            <person name="Debuchy R."/>
            <person name="Gladieux P."/>
            <person name="Thoren M.H."/>
            <person name="Johannesson H."/>
        </authorList>
    </citation>
    <scope>NUCLEOTIDE SEQUENCE</scope>
    <source>
        <strain evidence="7">CBS 508.74</strain>
    </source>
</reference>
<feature type="compositionally biased region" description="Basic and acidic residues" evidence="5">
    <location>
        <begin position="174"/>
        <end position="196"/>
    </location>
</feature>
<reference evidence="7" key="1">
    <citation type="journal article" date="2023" name="Mol. Phylogenet. Evol.">
        <title>Genome-scale phylogeny and comparative genomics of the fungal order Sordariales.</title>
        <authorList>
            <person name="Hensen N."/>
            <person name="Bonometti L."/>
            <person name="Westerberg I."/>
            <person name="Brannstrom I.O."/>
            <person name="Guillou S."/>
            <person name="Cros-Aarteil S."/>
            <person name="Calhoun S."/>
            <person name="Haridas S."/>
            <person name="Kuo A."/>
            <person name="Mondo S."/>
            <person name="Pangilinan J."/>
            <person name="Riley R."/>
            <person name="LaButti K."/>
            <person name="Andreopoulos B."/>
            <person name="Lipzen A."/>
            <person name="Chen C."/>
            <person name="Yan M."/>
            <person name="Daum C."/>
            <person name="Ng V."/>
            <person name="Clum A."/>
            <person name="Steindorff A."/>
            <person name="Ohm R.A."/>
            <person name="Martin F."/>
            <person name="Silar P."/>
            <person name="Natvig D.O."/>
            <person name="Lalanne C."/>
            <person name="Gautier V."/>
            <person name="Ament-Velasquez S.L."/>
            <person name="Kruys A."/>
            <person name="Hutchinson M.I."/>
            <person name="Powell A.J."/>
            <person name="Barry K."/>
            <person name="Miller A.N."/>
            <person name="Grigoriev I.V."/>
            <person name="Debuchy R."/>
            <person name="Gladieux P."/>
            <person name="Hiltunen Thoren M."/>
            <person name="Johannesson H."/>
        </authorList>
    </citation>
    <scope>NUCLEOTIDE SEQUENCE</scope>
    <source>
        <strain evidence="7">CBS 508.74</strain>
    </source>
</reference>
<dbReference type="AlphaFoldDB" id="A0AAN6YSB7"/>
<dbReference type="Proteomes" id="UP001302812">
    <property type="component" value="Unassembled WGS sequence"/>
</dbReference>
<organism evidence="7 8">
    <name type="scientific">Canariomyces notabilis</name>
    <dbReference type="NCBI Taxonomy" id="2074819"/>
    <lineage>
        <taxon>Eukaryota</taxon>
        <taxon>Fungi</taxon>
        <taxon>Dikarya</taxon>
        <taxon>Ascomycota</taxon>
        <taxon>Pezizomycotina</taxon>
        <taxon>Sordariomycetes</taxon>
        <taxon>Sordariomycetidae</taxon>
        <taxon>Sordariales</taxon>
        <taxon>Chaetomiaceae</taxon>
        <taxon>Canariomyces</taxon>
    </lineage>
</organism>
<sequence>MGAPGLFESFLGAIQASLSVLLVMFYGGAAAYLKLIDRQSSRSISKICVRVFLPALLITKVGSQLRPESASRYLVIVLWGIVCHIVSFLIGIFAHRGLGMPDWTTVAILINNTTSYPLLLITALEDTGILRSLAGPGETIDDAIERAKSYFLVFSTISNCITFAIGPRLIDSEHEPDQEEDKNSDGDVHEQNHDPPEDVEANEQTRLLRPQPRPLTSSFPTRSQSFLLSRRPRSHSSRPEVKEDRRRPWFVPRKRWDQLTPRAKWWFLFIVDFFNAPLVGAIIGTVLGMVPALHRAFFNGSGEGGIFTAWLTASLKNVGILFVSLPVVVAGVSLFCSMKEAKQNHESAVNMPWGTVSFILIVRFILWPVMSIGVIYLLASKTSLLGSDPMLWFTLMMMPTGPPAMKLITLVQVADGTKDDEVHISKLLTISYIISPILSFTVVGSLMASQASLR</sequence>
<keyword evidence="2 6" id="KW-0812">Transmembrane</keyword>
<feature type="region of interest" description="Disordered" evidence="5">
    <location>
        <begin position="174"/>
        <end position="244"/>
    </location>
</feature>
<evidence type="ECO:0000256" key="5">
    <source>
        <dbReference type="SAM" id="MobiDB-lite"/>
    </source>
</evidence>
<keyword evidence="8" id="KW-1185">Reference proteome</keyword>
<proteinExistence type="predicted"/>
<accession>A0AAN6YSB7</accession>
<keyword evidence="3 6" id="KW-1133">Transmembrane helix</keyword>
<dbReference type="PANTHER" id="PTHR31794">
    <property type="entry name" value="AUXIN EFFLUX TRANSPORTER FAMILY PROTEIN (EUROFUNG)"/>
    <property type="match status" value="1"/>
</dbReference>